<dbReference type="InterPro" id="IPR014710">
    <property type="entry name" value="RmlC-like_jellyroll"/>
</dbReference>
<name>W0V879_9BURK</name>
<proteinExistence type="predicted"/>
<dbReference type="SMART" id="SM00342">
    <property type="entry name" value="HTH_ARAC"/>
    <property type="match status" value="1"/>
</dbReference>
<dbReference type="Pfam" id="PF12833">
    <property type="entry name" value="HTH_18"/>
    <property type="match status" value="1"/>
</dbReference>
<organism evidence="5 6">
    <name type="scientific">Janthinobacterium agaricidamnosum NBRC 102515 = DSM 9628</name>
    <dbReference type="NCBI Taxonomy" id="1349767"/>
    <lineage>
        <taxon>Bacteria</taxon>
        <taxon>Pseudomonadati</taxon>
        <taxon>Pseudomonadota</taxon>
        <taxon>Betaproteobacteria</taxon>
        <taxon>Burkholderiales</taxon>
        <taxon>Oxalobacteraceae</taxon>
        <taxon>Janthinobacterium</taxon>
    </lineage>
</organism>
<evidence type="ECO:0000256" key="2">
    <source>
        <dbReference type="ARBA" id="ARBA00023125"/>
    </source>
</evidence>
<dbReference type="Gene3D" id="2.60.120.10">
    <property type="entry name" value="Jelly Rolls"/>
    <property type="match status" value="1"/>
</dbReference>
<dbReference type="AlphaFoldDB" id="W0V879"/>
<protein>
    <submittedName>
        <fullName evidence="5">Bacterial regulatory helix-turn-helix s, AraC family protein</fullName>
    </submittedName>
</protein>
<dbReference type="PROSITE" id="PS01124">
    <property type="entry name" value="HTH_ARAC_FAMILY_2"/>
    <property type="match status" value="1"/>
</dbReference>
<dbReference type="CDD" id="cd06976">
    <property type="entry name" value="cupin_MtlR-like_N"/>
    <property type="match status" value="1"/>
</dbReference>
<dbReference type="HOGENOM" id="CLU_000445_88_3_4"/>
<dbReference type="InterPro" id="IPR018062">
    <property type="entry name" value="HTH_AraC-typ_CS"/>
</dbReference>
<accession>W0V879</accession>
<gene>
    <name evidence="5" type="ORF">GJA_2919</name>
</gene>
<keyword evidence="3" id="KW-0804">Transcription</keyword>
<dbReference type="SUPFAM" id="SSF51182">
    <property type="entry name" value="RmlC-like cupins"/>
    <property type="match status" value="1"/>
</dbReference>
<evidence type="ECO:0000259" key="4">
    <source>
        <dbReference type="PROSITE" id="PS01124"/>
    </source>
</evidence>
<evidence type="ECO:0000313" key="5">
    <source>
        <dbReference type="EMBL" id="CDG83548.1"/>
    </source>
</evidence>
<dbReference type="eggNOG" id="COG2207">
    <property type="taxonomic scope" value="Bacteria"/>
</dbReference>
<dbReference type="KEGG" id="jag:GJA_2919"/>
<dbReference type="RefSeq" id="WP_038493097.1">
    <property type="nucleotide sequence ID" value="NZ_BCTH01000058.1"/>
</dbReference>
<keyword evidence="6" id="KW-1185">Reference proteome</keyword>
<dbReference type="InterPro" id="IPR011051">
    <property type="entry name" value="RmlC_Cupin_sf"/>
</dbReference>
<evidence type="ECO:0000256" key="1">
    <source>
        <dbReference type="ARBA" id="ARBA00023015"/>
    </source>
</evidence>
<dbReference type="GO" id="GO:0043565">
    <property type="term" value="F:sequence-specific DNA binding"/>
    <property type="evidence" value="ECO:0007669"/>
    <property type="project" value="InterPro"/>
</dbReference>
<dbReference type="Gene3D" id="1.10.10.60">
    <property type="entry name" value="Homeodomain-like"/>
    <property type="match status" value="2"/>
</dbReference>
<dbReference type="PATRIC" id="fig|1349767.4.peg.4634"/>
<sequence>MTPQFEQVTIPPGHSWGLLWRELPELPFLWHYHPQFELTLTMNARGQRYIGDHLADFGPGDLVLVGPNLPHTWSASERIDAAQPMLAVVAWFSAEWLAQLAQVFPELRGLRQLGHKAGPGLHFTPAAARHCAPLMLRLQALAPPQRLPLLLDILLHLAGDHDAQPLVARALTAIDAGVQQKRMERVLDYMHQHFREEIPLALLAQQASLSAGAFQRFFKRHAVCTPSVYLTQLRIGQACQQLIETDKSIAVIAQESGYRNLAHFNRQFKQLKNGTPRAFRRHYRDGARETSCKD</sequence>
<evidence type="ECO:0000313" key="6">
    <source>
        <dbReference type="Proteomes" id="UP000027604"/>
    </source>
</evidence>
<dbReference type="GO" id="GO:0003700">
    <property type="term" value="F:DNA-binding transcription factor activity"/>
    <property type="evidence" value="ECO:0007669"/>
    <property type="project" value="InterPro"/>
</dbReference>
<dbReference type="OrthoDB" id="9816011at2"/>
<evidence type="ECO:0000256" key="3">
    <source>
        <dbReference type="ARBA" id="ARBA00023163"/>
    </source>
</evidence>
<dbReference type="PROSITE" id="PS00041">
    <property type="entry name" value="HTH_ARAC_FAMILY_1"/>
    <property type="match status" value="1"/>
</dbReference>
<feature type="domain" description="HTH araC/xylS-type" evidence="4">
    <location>
        <begin position="184"/>
        <end position="282"/>
    </location>
</feature>
<reference evidence="5 6" key="1">
    <citation type="journal article" date="2015" name="Genome Announc.">
        <title>Genome Sequence of Mushroom Soft-Rot Pathogen Janthinobacterium agaricidamnosum.</title>
        <authorList>
            <person name="Graupner K."/>
            <person name="Lackner G."/>
            <person name="Hertweck C."/>
        </authorList>
    </citation>
    <scope>NUCLEOTIDE SEQUENCE [LARGE SCALE GENOMIC DNA]</scope>
    <source>
        <strain evidence="6">NBRC 102515 / DSM 9628</strain>
    </source>
</reference>
<dbReference type="STRING" id="1349767.GJA_2919"/>
<dbReference type="SUPFAM" id="SSF46689">
    <property type="entry name" value="Homeodomain-like"/>
    <property type="match status" value="2"/>
</dbReference>
<dbReference type="EMBL" id="HG322949">
    <property type="protein sequence ID" value="CDG83548.1"/>
    <property type="molecule type" value="Genomic_DNA"/>
</dbReference>
<dbReference type="InterPro" id="IPR050204">
    <property type="entry name" value="AraC_XylS_family_regulators"/>
</dbReference>
<dbReference type="InterPro" id="IPR009057">
    <property type="entry name" value="Homeodomain-like_sf"/>
</dbReference>
<dbReference type="InterPro" id="IPR018060">
    <property type="entry name" value="HTH_AraC"/>
</dbReference>
<dbReference type="PANTHER" id="PTHR46796">
    <property type="entry name" value="HTH-TYPE TRANSCRIPTIONAL ACTIVATOR RHAS-RELATED"/>
    <property type="match status" value="1"/>
</dbReference>
<dbReference type="Proteomes" id="UP000027604">
    <property type="component" value="Chromosome I"/>
</dbReference>
<keyword evidence="2" id="KW-0238">DNA-binding</keyword>
<keyword evidence="1" id="KW-0805">Transcription regulation</keyword>